<dbReference type="GO" id="GO:0005886">
    <property type="term" value="C:plasma membrane"/>
    <property type="evidence" value="ECO:0007669"/>
    <property type="project" value="UniProtKB-SubCell"/>
</dbReference>
<feature type="transmembrane region" description="Helical" evidence="8">
    <location>
        <begin position="111"/>
        <end position="139"/>
    </location>
</feature>
<evidence type="ECO:0000256" key="5">
    <source>
        <dbReference type="ARBA" id="ARBA00022692"/>
    </source>
</evidence>
<evidence type="ECO:0000256" key="6">
    <source>
        <dbReference type="ARBA" id="ARBA00022989"/>
    </source>
</evidence>
<evidence type="ECO:0000256" key="7">
    <source>
        <dbReference type="ARBA" id="ARBA00023136"/>
    </source>
</evidence>
<name>A0A518IP62_9BACT</name>
<dbReference type="Gene3D" id="1.10.3720.10">
    <property type="entry name" value="MetI-like"/>
    <property type="match status" value="2"/>
</dbReference>
<keyword evidence="6 8" id="KW-1133">Transmembrane helix</keyword>
<dbReference type="PANTHER" id="PTHR43357">
    <property type="entry name" value="INNER MEMBRANE ABC TRANSPORTER PERMEASE PROTEIN YDCV"/>
    <property type="match status" value="1"/>
</dbReference>
<evidence type="ECO:0000256" key="1">
    <source>
        <dbReference type="ARBA" id="ARBA00004429"/>
    </source>
</evidence>
<sequence>MPFFCIEASVCTLIRGADAELNRHVVLTDTRAVQATLRTLSLMVLATAIALLIGWAYAYLSERLVRRGRWLWRLIPIAAISLPLFIHAAAWEATLGKFGWLPLSGVTARGSFFAGLVASSWIHGIAGAAWVALIVGAFLRRGPLPGEEAARLDAGPLRAALRVTLPGTYLLTLASGLWVALIAATEISVVDLYGFRTLADEVYFQYALSPQPIPILLAMLLPIVLCIGIVLLWLLGRHQILRPLGGATGRTQPSVVDNGLATEVFGLAGLAWLATLMILLPLVSLGIKAGWTVQAVDGELQSGWSVAQASATLTQAATMFRTEYYWTAMLAATAIAMTLPVSLVLAWLGRYRLGFVAIGCLVLLFIPGPVISMGIMRLFSQSGIAWLGELYDRSLIPAGLAVMHRSVPLCSLILIGSFYATDRRVDEAARIDGAGWCQRLRYIEMPRIVWPLAICGFVTAVVALGEVSATELVMPPGVSTVARRVFGLLHSGVRYQESGLCLIASSLVIAAVLFFHVCRSTMGRR</sequence>
<feature type="transmembrane region" description="Helical" evidence="8">
    <location>
        <begin position="160"/>
        <end position="184"/>
    </location>
</feature>
<dbReference type="CDD" id="cd06261">
    <property type="entry name" value="TM_PBP2"/>
    <property type="match status" value="2"/>
</dbReference>
<accession>A0A518IP62</accession>
<dbReference type="EMBL" id="CP036318">
    <property type="protein sequence ID" value="QDV54885.1"/>
    <property type="molecule type" value="Genomic_DNA"/>
</dbReference>
<feature type="transmembrane region" description="Helical" evidence="8">
    <location>
        <begin position="395"/>
        <end position="420"/>
    </location>
</feature>
<dbReference type="InterPro" id="IPR035906">
    <property type="entry name" value="MetI-like_sf"/>
</dbReference>
<dbReference type="InterPro" id="IPR000515">
    <property type="entry name" value="MetI-like"/>
</dbReference>
<feature type="transmembrane region" description="Helical" evidence="8">
    <location>
        <begin position="497"/>
        <end position="518"/>
    </location>
</feature>
<feature type="transmembrane region" description="Helical" evidence="8">
    <location>
        <begin position="448"/>
        <end position="465"/>
    </location>
</feature>
<organism evidence="10 11">
    <name type="scientific">Rosistilla oblonga</name>
    <dbReference type="NCBI Taxonomy" id="2527990"/>
    <lineage>
        <taxon>Bacteria</taxon>
        <taxon>Pseudomonadati</taxon>
        <taxon>Planctomycetota</taxon>
        <taxon>Planctomycetia</taxon>
        <taxon>Pirellulales</taxon>
        <taxon>Pirellulaceae</taxon>
        <taxon>Rosistilla</taxon>
    </lineage>
</organism>
<proteinExistence type="predicted"/>
<keyword evidence="5 8" id="KW-0812">Transmembrane</keyword>
<feature type="transmembrane region" description="Helical" evidence="8">
    <location>
        <begin position="355"/>
        <end position="375"/>
    </location>
</feature>
<dbReference type="PROSITE" id="PS50928">
    <property type="entry name" value="ABC_TM1"/>
    <property type="match status" value="2"/>
</dbReference>
<feature type="transmembrane region" description="Helical" evidence="8">
    <location>
        <begin position="213"/>
        <end position="235"/>
    </location>
</feature>
<evidence type="ECO:0000313" key="10">
    <source>
        <dbReference type="EMBL" id="QDV54885.1"/>
    </source>
</evidence>
<feature type="transmembrane region" description="Helical" evidence="8">
    <location>
        <begin position="264"/>
        <end position="287"/>
    </location>
</feature>
<feature type="transmembrane region" description="Helical" evidence="8">
    <location>
        <begin position="35"/>
        <end position="58"/>
    </location>
</feature>
<keyword evidence="4" id="KW-0997">Cell inner membrane</keyword>
<feature type="domain" description="ABC transmembrane type-1" evidence="9">
    <location>
        <begin position="324"/>
        <end position="513"/>
    </location>
</feature>
<reference evidence="10 11" key="1">
    <citation type="submission" date="2019-02" db="EMBL/GenBank/DDBJ databases">
        <title>Deep-cultivation of Planctomycetes and their phenomic and genomic characterization uncovers novel biology.</title>
        <authorList>
            <person name="Wiegand S."/>
            <person name="Jogler M."/>
            <person name="Boedeker C."/>
            <person name="Pinto D."/>
            <person name="Vollmers J."/>
            <person name="Rivas-Marin E."/>
            <person name="Kohn T."/>
            <person name="Peeters S.H."/>
            <person name="Heuer A."/>
            <person name="Rast P."/>
            <person name="Oberbeckmann S."/>
            <person name="Bunk B."/>
            <person name="Jeske O."/>
            <person name="Meyerdierks A."/>
            <person name="Storesund J.E."/>
            <person name="Kallscheuer N."/>
            <person name="Luecker S."/>
            <person name="Lage O.M."/>
            <person name="Pohl T."/>
            <person name="Merkel B.J."/>
            <person name="Hornburger P."/>
            <person name="Mueller R.-W."/>
            <person name="Bruemmer F."/>
            <person name="Labrenz M."/>
            <person name="Spormann A.M."/>
            <person name="Op den Camp H."/>
            <person name="Overmann J."/>
            <person name="Amann R."/>
            <person name="Jetten M.S.M."/>
            <person name="Mascher T."/>
            <person name="Medema M.H."/>
            <person name="Devos D.P."/>
            <person name="Kaster A.-K."/>
            <person name="Ovreas L."/>
            <person name="Rohde M."/>
            <person name="Galperin M.Y."/>
            <person name="Jogler C."/>
        </authorList>
    </citation>
    <scope>NUCLEOTIDE SEQUENCE [LARGE SCALE GENOMIC DNA]</scope>
    <source>
        <strain evidence="10 11">Mal33</strain>
    </source>
</reference>
<feature type="transmembrane region" description="Helical" evidence="8">
    <location>
        <begin position="324"/>
        <end position="348"/>
    </location>
</feature>
<keyword evidence="2" id="KW-0813">Transport</keyword>
<keyword evidence="11" id="KW-1185">Reference proteome</keyword>
<evidence type="ECO:0000256" key="4">
    <source>
        <dbReference type="ARBA" id="ARBA00022519"/>
    </source>
</evidence>
<feature type="domain" description="ABC transmembrane type-1" evidence="9">
    <location>
        <begin position="36"/>
        <end position="236"/>
    </location>
</feature>
<comment type="subcellular location">
    <subcellularLocation>
        <location evidence="1">Cell inner membrane</location>
        <topology evidence="1">Multi-pass membrane protein</topology>
    </subcellularLocation>
</comment>
<evidence type="ECO:0000259" key="9">
    <source>
        <dbReference type="PROSITE" id="PS50928"/>
    </source>
</evidence>
<evidence type="ECO:0000256" key="3">
    <source>
        <dbReference type="ARBA" id="ARBA00022475"/>
    </source>
</evidence>
<gene>
    <name evidence="10" type="ORF">Mal33_08500</name>
</gene>
<dbReference type="SUPFAM" id="SSF161098">
    <property type="entry name" value="MetI-like"/>
    <property type="match status" value="2"/>
</dbReference>
<dbReference type="Proteomes" id="UP000316770">
    <property type="component" value="Chromosome"/>
</dbReference>
<dbReference type="AlphaFoldDB" id="A0A518IP62"/>
<keyword evidence="7 8" id="KW-0472">Membrane</keyword>
<feature type="transmembrane region" description="Helical" evidence="8">
    <location>
        <begin position="70"/>
        <end position="91"/>
    </location>
</feature>
<protein>
    <recommendedName>
        <fullName evidence="9">ABC transmembrane type-1 domain-containing protein</fullName>
    </recommendedName>
</protein>
<dbReference type="GO" id="GO:0055085">
    <property type="term" value="P:transmembrane transport"/>
    <property type="evidence" value="ECO:0007669"/>
    <property type="project" value="InterPro"/>
</dbReference>
<dbReference type="PANTHER" id="PTHR43357:SF3">
    <property type="entry name" value="FE(3+)-TRANSPORT SYSTEM PERMEASE PROTEIN FBPB 2"/>
    <property type="match status" value="1"/>
</dbReference>
<evidence type="ECO:0000313" key="11">
    <source>
        <dbReference type="Proteomes" id="UP000316770"/>
    </source>
</evidence>
<evidence type="ECO:0000256" key="2">
    <source>
        <dbReference type="ARBA" id="ARBA00022448"/>
    </source>
</evidence>
<keyword evidence="3" id="KW-1003">Cell membrane</keyword>
<evidence type="ECO:0000256" key="8">
    <source>
        <dbReference type="SAM" id="Phobius"/>
    </source>
</evidence>